<dbReference type="CDD" id="cd00167">
    <property type="entry name" value="SANT"/>
    <property type="match status" value="2"/>
</dbReference>
<evidence type="ECO:0000259" key="6">
    <source>
        <dbReference type="PROSITE" id="PS50090"/>
    </source>
</evidence>
<feature type="domain" description="Myb-like" evidence="6">
    <location>
        <begin position="11"/>
        <end position="63"/>
    </location>
</feature>
<dbReference type="FunFam" id="1.10.10.60:FF:000001">
    <property type="entry name" value="MYB-related transcription factor"/>
    <property type="match status" value="1"/>
</dbReference>
<protein>
    <submittedName>
        <fullName evidence="8">Transcription factor MYB29</fullName>
    </submittedName>
</protein>
<dbReference type="SMART" id="SM00717">
    <property type="entry name" value="SANT"/>
    <property type="match status" value="2"/>
</dbReference>
<name>A0A8A1V508_9ROSI</name>
<dbReference type="Gene3D" id="1.10.10.60">
    <property type="entry name" value="Homeodomain-like"/>
    <property type="match status" value="2"/>
</dbReference>
<feature type="domain" description="HTH myb-type" evidence="7">
    <location>
        <begin position="64"/>
        <end position="118"/>
    </location>
</feature>
<dbReference type="InterPro" id="IPR015495">
    <property type="entry name" value="Myb_TF_plants"/>
</dbReference>
<proteinExistence type="evidence at transcript level"/>
<keyword evidence="3" id="KW-0238">DNA-binding</keyword>
<keyword evidence="4" id="KW-0539">Nucleus</keyword>
<dbReference type="EMBL" id="MW363908">
    <property type="protein sequence ID" value="QST87263.1"/>
    <property type="molecule type" value="mRNA"/>
</dbReference>
<feature type="compositionally biased region" description="Polar residues" evidence="5">
    <location>
        <begin position="121"/>
        <end position="139"/>
    </location>
</feature>
<evidence type="ECO:0000256" key="4">
    <source>
        <dbReference type="ARBA" id="ARBA00023242"/>
    </source>
</evidence>
<feature type="domain" description="HTH myb-type" evidence="7">
    <location>
        <begin position="11"/>
        <end position="63"/>
    </location>
</feature>
<dbReference type="SUPFAM" id="SSF46689">
    <property type="entry name" value="Homeodomain-like"/>
    <property type="match status" value="1"/>
</dbReference>
<dbReference type="PANTHER" id="PTHR10641">
    <property type="entry name" value="MYB FAMILY TRANSCRIPTION FACTOR"/>
    <property type="match status" value="1"/>
</dbReference>
<dbReference type="PROSITE" id="PS51294">
    <property type="entry name" value="HTH_MYB"/>
    <property type="match status" value="2"/>
</dbReference>
<evidence type="ECO:0000256" key="2">
    <source>
        <dbReference type="ARBA" id="ARBA00022737"/>
    </source>
</evidence>
<evidence type="ECO:0000259" key="7">
    <source>
        <dbReference type="PROSITE" id="PS51294"/>
    </source>
</evidence>
<feature type="compositionally biased region" description="Low complexity" evidence="5">
    <location>
        <begin position="140"/>
        <end position="151"/>
    </location>
</feature>
<evidence type="ECO:0000256" key="5">
    <source>
        <dbReference type="SAM" id="MobiDB-lite"/>
    </source>
</evidence>
<keyword evidence="2" id="KW-0677">Repeat</keyword>
<accession>A0A8A1V508</accession>
<feature type="domain" description="Myb-like" evidence="6">
    <location>
        <begin position="64"/>
        <end position="114"/>
    </location>
</feature>
<dbReference type="InterPro" id="IPR017930">
    <property type="entry name" value="Myb_dom"/>
</dbReference>
<evidence type="ECO:0000256" key="3">
    <source>
        <dbReference type="ARBA" id="ARBA00023125"/>
    </source>
</evidence>
<dbReference type="Pfam" id="PF00249">
    <property type="entry name" value="Myb_DNA-binding"/>
    <property type="match status" value="2"/>
</dbReference>
<sequence length="318" mass="35330">MGRTPNSNCSSDGLRKGAWTAEEDQKLVSYIQKHGEGDWRFLPQKAGLRRCGKSCRLRWANYLKPGIKRGDFTTEEDETIIKLHLELGNRWAAIARHLPGRTDQEVKNYWHAHLKKRLPNTSVDPATVSRSSSSENSDATTVTTVDPQTETESAKPTTRRSSSALLLNKLATRITQCIGPLRDSLTLQQRMPFIFNANAEGSDIFCNPSSSCTVPETPAHWEDNNSNSDSVRVLESVNAIDEGVSNEMVASEFASLSCVDELKDWQNSSTVSTQINVDDYSDSTATGFYEGLWEDDVIVDDDGDDHMIFDTEGSLGFL</sequence>
<dbReference type="GO" id="GO:0005634">
    <property type="term" value="C:nucleus"/>
    <property type="evidence" value="ECO:0007669"/>
    <property type="project" value="UniProtKB-SubCell"/>
</dbReference>
<dbReference type="InterPro" id="IPR009057">
    <property type="entry name" value="Homeodomain-like_sf"/>
</dbReference>
<dbReference type="GO" id="GO:0003677">
    <property type="term" value="F:DNA binding"/>
    <property type="evidence" value="ECO:0007669"/>
    <property type="project" value="UniProtKB-KW"/>
</dbReference>
<feature type="region of interest" description="Disordered" evidence="5">
    <location>
        <begin position="121"/>
        <end position="161"/>
    </location>
</feature>
<comment type="subcellular location">
    <subcellularLocation>
        <location evidence="1">Nucleus</location>
    </subcellularLocation>
</comment>
<dbReference type="AlphaFoldDB" id="A0A8A1V508"/>
<evidence type="ECO:0000313" key="8">
    <source>
        <dbReference type="EMBL" id="QST87263.1"/>
    </source>
</evidence>
<organism evidence="8">
    <name type="scientific">Abelmoschus esculentus</name>
    <name type="common">okra</name>
    <dbReference type="NCBI Taxonomy" id="455045"/>
    <lineage>
        <taxon>Eukaryota</taxon>
        <taxon>Viridiplantae</taxon>
        <taxon>Streptophyta</taxon>
        <taxon>Embryophyta</taxon>
        <taxon>Tracheophyta</taxon>
        <taxon>Spermatophyta</taxon>
        <taxon>Magnoliopsida</taxon>
        <taxon>eudicotyledons</taxon>
        <taxon>Gunneridae</taxon>
        <taxon>Pentapetalae</taxon>
        <taxon>rosids</taxon>
        <taxon>malvids</taxon>
        <taxon>Malvales</taxon>
        <taxon>Malvaceae</taxon>
        <taxon>Malvoideae</taxon>
        <taxon>Abelmoschus</taxon>
    </lineage>
</organism>
<reference evidence="8" key="1">
    <citation type="submission" date="2020-12" db="EMBL/GenBank/DDBJ databases">
        <title>Study on the function of myb gene in Okra.</title>
        <authorList>
            <person name="Li Y."/>
        </authorList>
    </citation>
    <scope>NUCLEOTIDE SEQUENCE</scope>
</reference>
<dbReference type="PROSITE" id="PS50090">
    <property type="entry name" value="MYB_LIKE"/>
    <property type="match status" value="2"/>
</dbReference>
<dbReference type="PANTHER" id="PTHR10641:SF1352">
    <property type="entry name" value="TRANSCRIPTION FACTOR MYB34-LIKE"/>
    <property type="match status" value="1"/>
</dbReference>
<dbReference type="InterPro" id="IPR001005">
    <property type="entry name" value="SANT/Myb"/>
</dbReference>
<evidence type="ECO:0000256" key="1">
    <source>
        <dbReference type="ARBA" id="ARBA00004123"/>
    </source>
</evidence>